<comment type="caution">
    <text evidence="1">The sequence shown here is derived from an EMBL/GenBank/DDBJ whole genome shotgun (WGS) entry which is preliminary data.</text>
</comment>
<proteinExistence type="predicted"/>
<gene>
    <name evidence="1" type="ORF">SPARVUS_LOCUS11369871</name>
</gene>
<sequence length="60" mass="7139">MLNLSLQNSAKVFDWVQIRRHTWPLNHFHPVLLQKCNSGHRCVILIIVILEKYRTIKSTE</sequence>
<name>A0ABN9FAC8_9NEOB</name>
<keyword evidence="2" id="KW-1185">Reference proteome</keyword>
<dbReference type="EMBL" id="CATNWA010016415">
    <property type="protein sequence ID" value="CAI9592458.1"/>
    <property type="molecule type" value="Genomic_DNA"/>
</dbReference>
<evidence type="ECO:0000313" key="1">
    <source>
        <dbReference type="EMBL" id="CAI9592458.1"/>
    </source>
</evidence>
<accession>A0ABN9FAC8</accession>
<protein>
    <submittedName>
        <fullName evidence="1">Uncharacterized protein</fullName>
    </submittedName>
</protein>
<evidence type="ECO:0000313" key="2">
    <source>
        <dbReference type="Proteomes" id="UP001162483"/>
    </source>
</evidence>
<organism evidence="1 2">
    <name type="scientific">Staurois parvus</name>
    <dbReference type="NCBI Taxonomy" id="386267"/>
    <lineage>
        <taxon>Eukaryota</taxon>
        <taxon>Metazoa</taxon>
        <taxon>Chordata</taxon>
        <taxon>Craniata</taxon>
        <taxon>Vertebrata</taxon>
        <taxon>Euteleostomi</taxon>
        <taxon>Amphibia</taxon>
        <taxon>Batrachia</taxon>
        <taxon>Anura</taxon>
        <taxon>Neobatrachia</taxon>
        <taxon>Ranoidea</taxon>
        <taxon>Ranidae</taxon>
        <taxon>Staurois</taxon>
    </lineage>
</organism>
<dbReference type="Proteomes" id="UP001162483">
    <property type="component" value="Unassembled WGS sequence"/>
</dbReference>
<reference evidence="1" key="1">
    <citation type="submission" date="2023-05" db="EMBL/GenBank/DDBJ databases">
        <authorList>
            <person name="Stuckert A."/>
        </authorList>
    </citation>
    <scope>NUCLEOTIDE SEQUENCE</scope>
</reference>